<evidence type="ECO:0000256" key="1">
    <source>
        <dbReference type="SAM" id="Phobius"/>
    </source>
</evidence>
<keyword evidence="1" id="KW-0472">Membrane</keyword>
<protein>
    <submittedName>
        <fullName evidence="2">Uncharacterized protein</fullName>
    </submittedName>
</protein>
<evidence type="ECO:0000313" key="2">
    <source>
        <dbReference type="EMBL" id="BCB97225.1"/>
    </source>
</evidence>
<sequence>MDSLNREAIKKELKVNLEKFKIAATVTTLITGGLIGLLFKQADTTMKAILFIVGAIADLIFAIYL</sequence>
<feature type="transmembrane region" description="Helical" evidence="1">
    <location>
        <begin position="45"/>
        <end position="64"/>
    </location>
</feature>
<gene>
    <name evidence="2" type="ORF">JZK55_21470</name>
</gene>
<feature type="transmembrane region" description="Helical" evidence="1">
    <location>
        <begin position="20"/>
        <end position="39"/>
    </location>
</feature>
<name>A0A7G1H331_9BACT</name>
<organism evidence="2 3">
    <name type="scientific">Dissulfurispira thermophila</name>
    <dbReference type="NCBI Taxonomy" id="2715679"/>
    <lineage>
        <taxon>Bacteria</taxon>
        <taxon>Pseudomonadati</taxon>
        <taxon>Nitrospirota</taxon>
        <taxon>Thermodesulfovibrionia</taxon>
        <taxon>Thermodesulfovibrionales</taxon>
        <taxon>Dissulfurispiraceae</taxon>
        <taxon>Dissulfurispira</taxon>
    </lineage>
</organism>
<dbReference type="EMBL" id="AP022873">
    <property type="protein sequence ID" value="BCB97225.1"/>
    <property type="molecule type" value="Genomic_DNA"/>
</dbReference>
<reference evidence="2 3" key="1">
    <citation type="submission" date="2020-03" db="EMBL/GenBank/DDBJ databases">
        <title>Complete genome sequences of two sulfur-disproportionating bacterial strains T55J and Mzg5.</title>
        <authorList>
            <person name="Umezawa K."/>
            <person name="Kojima H."/>
            <person name="Kato Y."/>
            <person name="Fukui M."/>
        </authorList>
    </citation>
    <scope>NUCLEOTIDE SEQUENCE [LARGE SCALE GENOMIC DNA]</scope>
    <source>
        <strain evidence="2 3">T55J</strain>
    </source>
</reference>
<evidence type="ECO:0000313" key="3">
    <source>
        <dbReference type="Proteomes" id="UP000516360"/>
    </source>
</evidence>
<keyword evidence="3" id="KW-1185">Reference proteome</keyword>
<keyword evidence="1" id="KW-0812">Transmembrane</keyword>
<keyword evidence="1" id="KW-1133">Transmembrane helix</keyword>
<accession>A0A7G1H331</accession>
<dbReference type="AlphaFoldDB" id="A0A7G1H331"/>
<proteinExistence type="predicted"/>
<dbReference type="Proteomes" id="UP000516360">
    <property type="component" value="Chromosome"/>
</dbReference>
<dbReference type="KEGG" id="dtp:JZK55_21470"/>